<proteinExistence type="predicted"/>
<dbReference type="EMBL" id="ANJZ01000013">
    <property type="protein sequence ID" value="EPC69411.1"/>
    <property type="molecule type" value="Genomic_DNA"/>
</dbReference>
<evidence type="ECO:0000313" key="2">
    <source>
        <dbReference type="Proteomes" id="UP000014264"/>
    </source>
</evidence>
<dbReference type="Proteomes" id="UP000014264">
    <property type="component" value="Unassembled WGS sequence"/>
</dbReference>
<evidence type="ECO:0000313" key="1">
    <source>
        <dbReference type="EMBL" id="EPC69411.1"/>
    </source>
</evidence>
<dbReference type="AlphaFoldDB" id="A0A829H1V6"/>
<sequence length="236" mass="27900">MAFENKQEKYITEYVNKHIESNEQLDKLKLFSFIENKKDRESLLEQFKYTRIIYKFLEGTQAKDSLLHAEIKIQIILYLSIIEYCCDYLISNQFKNTKVVKETMKSAGLKKMNLQPNLLNQVARSLNRDQDDLVISVKIQDTSTKNLSKIRFSDKIDCIGNTLIELDKEKNYNEKKVNRRKNRRSKVLKGIKTLIYYRNNIHLSHELTNNKHATLKDSKRAYKCTKNFSAMINNFV</sequence>
<name>A0A829H1V6_LACPA</name>
<comment type="caution">
    <text evidence="1">The sequence shown here is derived from an EMBL/GenBank/DDBJ whole genome shotgun (WGS) entry which is preliminary data.</text>
</comment>
<organism evidence="1 2">
    <name type="scientific">Lacticaseibacillus paracasei subsp. paracasei Lpp14</name>
    <dbReference type="NCBI Taxonomy" id="1256204"/>
    <lineage>
        <taxon>Bacteria</taxon>
        <taxon>Bacillati</taxon>
        <taxon>Bacillota</taxon>
        <taxon>Bacilli</taxon>
        <taxon>Lactobacillales</taxon>
        <taxon>Lactobacillaceae</taxon>
        <taxon>Lacticaseibacillus</taxon>
    </lineage>
</organism>
<accession>A0A829H1V6</accession>
<reference evidence="1 2" key="1">
    <citation type="journal article" date="2013" name="PLoS ONE">
        <title>Lactobacillus paracasei comparative genomics: towards species pan-genome definition and exploitation of diversity.</title>
        <authorList>
            <person name="Smokvina T."/>
            <person name="Wels M."/>
            <person name="Polka J."/>
            <person name="Chervaux C."/>
            <person name="Brisse S."/>
            <person name="Boekhorst J."/>
            <person name="van Hylckama Vlieg J.E."/>
            <person name="Siezen R.J."/>
        </authorList>
    </citation>
    <scope>NUCLEOTIDE SEQUENCE [LARGE SCALE GENOMIC DNA]</scope>
    <source>
        <strain evidence="1 2">Lpp14</strain>
    </source>
</reference>
<gene>
    <name evidence="1" type="ORF">Lpp14_00324</name>
</gene>
<protein>
    <submittedName>
        <fullName evidence="1">Uncharacterized protein</fullName>
    </submittedName>
</protein>